<dbReference type="Proteomes" id="UP000009235">
    <property type="component" value="Chromosome"/>
</dbReference>
<proteinExistence type="predicted"/>
<gene>
    <name evidence="1" type="ordered locus">AS9A_0789</name>
</gene>
<sequence>MTLVADPSPPRVFVTGASAVARDLLAARSFGGGVSADRGIADAINASHARLSRRHSTMNQTLSGRVVAITGGARAVGEDA</sequence>
<evidence type="ECO:0000313" key="2">
    <source>
        <dbReference type="Proteomes" id="UP000009235"/>
    </source>
</evidence>
<protein>
    <submittedName>
        <fullName evidence="1">Uncharacterized protein</fullName>
    </submittedName>
</protein>
<dbReference type="AlphaFoldDB" id="F6ELE9"/>
<accession>F6ELE9</accession>
<evidence type="ECO:0000313" key="1">
    <source>
        <dbReference type="EMBL" id="AEF39241.1"/>
    </source>
</evidence>
<name>F6ELE9_HOYSD</name>
<dbReference type="STRING" id="443218.AS9A_0789"/>
<dbReference type="HOGENOM" id="CLU_2581985_0_0_11"/>
<reference evidence="1 2" key="1">
    <citation type="journal article" date="2011" name="J. Bacteriol.">
        <title>Complete genome sequence of Amycolicicoccus subflavus DQS3-9A1T, an actinomycete isolated from crude oil-polluted soil.</title>
        <authorList>
            <person name="Cai M."/>
            <person name="Chen W.M."/>
            <person name="Nie Y."/>
            <person name="Chi C.Q."/>
            <person name="Wang Y.N."/>
            <person name="Tang Y.Q."/>
            <person name="Li G.Y."/>
            <person name="Wu X.L."/>
        </authorList>
    </citation>
    <scope>NUCLEOTIDE SEQUENCE [LARGE SCALE GENOMIC DNA]</scope>
    <source>
        <strain evidence="2">DSM 45089 / DQS3-9A1</strain>
    </source>
</reference>
<dbReference type="EMBL" id="CP002786">
    <property type="protein sequence ID" value="AEF39241.1"/>
    <property type="molecule type" value="Genomic_DNA"/>
</dbReference>
<organism evidence="1 2">
    <name type="scientific">Hoyosella subflava (strain DSM 45089 / JCM 17490 / NBRC 109087 / DQS3-9A1)</name>
    <name type="common">Amycolicicoccus subflavus</name>
    <dbReference type="NCBI Taxonomy" id="443218"/>
    <lineage>
        <taxon>Bacteria</taxon>
        <taxon>Bacillati</taxon>
        <taxon>Actinomycetota</taxon>
        <taxon>Actinomycetes</taxon>
        <taxon>Mycobacteriales</taxon>
        <taxon>Hoyosellaceae</taxon>
        <taxon>Hoyosella</taxon>
    </lineage>
</organism>
<keyword evidence="2" id="KW-1185">Reference proteome</keyword>
<dbReference type="KEGG" id="asd:AS9A_0789"/>